<dbReference type="GO" id="GO:0008270">
    <property type="term" value="F:zinc ion binding"/>
    <property type="evidence" value="ECO:0007669"/>
    <property type="project" value="UniProtKB-KW"/>
</dbReference>
<evidence type="ECO:0000256" key="1">
    <source>
        <dbReference type="ARBA" id="ARBA00022723"/>
    </source>
</evidence>
<proteinExistence type="predicted"/>
<dbReference type="EMBL" id="JACGWO010000003">
    <property type="protein sequence ID" value="KAK4430785.1"/>
    <property type="molecule type" value="Genomic_DNA"/>
</dbReference>
<evidence type="ECO:0000256" key="3">
    <source>
        <dbReference type="ARBA" id="ARBA00022833"/>
    </source>
</evidence>
<dbReference type="PANTHER" id="PTHR46951:SF2">
    <property type="entry name" value="BED-TYPE DOMAIN-CONTAINING PROTEIN"/>
    <property type="match status" value="1"/>
</dbReference>
<comment type="caution">
    <text evidence="6">The sequence shown here is derived from an EMBL/GenBank/DDBJ whole genome shotgun (WGS) entry which is preliminary data.</text>
</comment>
<evidence type="ECO:0000259" key="5">
    <source>
        <dbReference type="PROSITE" id="PS50808"/>
    </source>
</evidence>
<keyword evidence="7" id="KW-1185">Reference proteome</keyword>
<keyword evidence="3" id="KW-0862">Zinc</keyword>
<dbReference type="AlphaFoldDB" id="A0AAE1YIA5"/>
<dbReference type="PANTHER" id="PTHR46951">
    <property type="entry name" value="BED-TYPE DOMAIN-CONTAINING PROTEIN"/>
    <property type="match status" value="1"/>
</dbReference>
<organism evidence="6 7">
    <name type="scientific">Sesamum alatum</name>
    <dbReference type="NCBI Taxonomy" id="300844"/>
    <lineage>
        <taxon>Eukaryota</taxon>
        <taxon>Viridiplantae</taxon>
        <taxon>Streptophyta</taxon>
        <taxon>Embryophyta</taxon>
        <taxon>Tracheophyta</taxon>
        <taxon>Spermatophyta</taxon>
        <taxon>Magnoliopsida</taxon>
        <taxon>eudicotyledons</taxon>
        <taxon>Gunneridae</taxon>
        <taxon>Pentapetalae</taxon>
        <taxon>asterids</taxon>
        <taxon>lamiids</taxon>
        <taxon>Lamiales</taxon>
        <taxon>Pedaliaceae</taxon>
        <taxon>Sesamum</taxon>
    </lineage>
</organism>
<dbReference type="Proteomes" id="UP001293254">
    <property type="component" value="Unassembled WGS sequence"/>
</dbReference>
<reference evidence="6" key="2">
    <citation type="journal article" date="2024" name="Plant">
        <title>Genomic evolution and insights into agronomic trait innovations of Sesamum species.</title>
        <authorList>
            <person name="Miao H."/>
            <person name="Wang L."/>
            <person name="Qu L."/>
            <person name="Liu H."/>
            <person name="Sun Y."/>
            <person name="Le M."/>
            <person name="Wang Q."/>
            <person name="Wei S."/>
            <person name="Zheng Y."/>
            <person name="Lin W."/>
            <person name="Duan Y."/>
            <person name="Cao H."/>
            <person name="Xiong S."/>
            <person name="Wang X."/>
            <person name="Wei L."/>
            <person name="Li C."/>
            <person name="Ma Q."/>
            <person name="Ju M."/>
            <person name="Zhao R."/>
            <person name="Li G."/>
            <person name="Mu C."/>
            <person name="Tian Q."/>
            <person name="Mei H."/>
            <person name="Zhang T."/>
            <person name="Gao T."/>
            <person name="Zhang H."/>
        </authorList>
    </citation>
    <scope>NUCLEOTIDE SEQUENCE</scope>
    <source>
        <strain evidence="6">3651</strain>
    </source>
</reference>
<evidence type="ECO:0000256" key="4">
    <source>
        <dbReference type="PROSITE-ProRule" id="PRU00027"/>
    </source>
</evidence>
<evidence type="ECO:0000313" key="6">
    <source>
        <dbReference type="EMBL" id="KAK4430785.1"/>
    </source>
</evidence>
<name>A0AAE1YIA5_9LAMI</name>
<accession>A0AAE1YIA5</accession>
<reference evidence="6" key="1">
    <citation type="submission" date="2020-06" db="EMBL/GenBank/DDBJ databases">
        <authorList>
            <person name="Li T."/>
            <person name="Hu X."/>
            <person name="Zhang T."/>
            <person name="Song X."/>
            <person name="Zhang H."/>
            <person name="Dai N."/>
            <person name="Sheng W."/>
            <person name="Hou X."/>
            <person name="Wei L."/>
        </authorList>
    </citation>
    <scope>NUCLEOTIDE SEQUENCE</scope>
    <source>
        <strain evidence="6">3651</strain>
        <tissue evidence="6">Leaf</tissue>
    </source>
</reference>
<feature type="domain" description="BED-type" evidence="5">
    <location>
        <begin position="9"/>
        <end position="80"/>
    </location>
</feature>
<evidence type="ECO:0000256" key="2">
    <source>
        <dbReference type="ARBA" id="ARBA00022771"/>
    </source>
</evidence>
<dbReference type="InterPro" id="IPR003656">
    <property type="entry name" value="Znf_BED"/>
</dbReference>
<dbReference type="PROSITE" id="PS50808">
    <property type="entry name" value="ZF_BED"/>
    <property type="match status" value="1"/>
</dbReference>
<dbReference type="Pfam" id="PF02892">
    <property type="entry name" value="zf-BED"/>
    <property type="match status" value="1"/>
</dbReference>
<protein>
    <recommendedName>
        <fullName evidence="5">BED-type domain-containing protein</fullName>
    </recommendedName>
</protein>
<keyword evidence="2 4" id="KW-0863">Zinc-finger</keyword>
<keyword evidence="1" id="KW-0479">Metal-binding</keyword>
<evidence type="ECO:0000313" key="7">
    <source>
        <dbReference type="Proteomes" id="UP001293254"/>
    </source>
</evidence>
<sequence length="151" mass="17305">MAPNISTKSKRDIGWEHVEMIDNNRMLTKCKYCGKEMKGSGVSRLKQHIAGGFSNVEKCEKCPVAISRAMREHTNNQKKENEDVLAQKAALREILLEPIRKKFGLDDDFVNEEESDEEIFPMQREHLKISIQGSIRDIHETKSGLGRNNLH</sequence>
<dbReference type="GO" id="GO:0003677">
    <property type="term" value="F:DNA binding"/>
    <property type="evidence" value="ECO:0007669"/>
    <property type="project" value="InterPro"/>
</dbReference>
<gene>
    <name evidence="6" type="ORF">Salat_0840200</name>
</gene>